<keyword evidence="3" id="KW-0547">Nucleotide-binding</keyword>
<sequence length="347" mass="40363">MNISGKSAANSSIGSKRGIECEDEVDKKYRLFKQFDMVQDHSDHYFSDSVVAQAYEFKLLNLQPTSFWMSRVQREWKILQYNLPETIYVRAYEERMDILRALIVGPAGTPYHDGLFFFDIFFPPKYPDKPPKVHYHARGLRLNPNLYECGKVCLSLLNTWRGSGCERWNPLKSTILQVVVSIQALILNSRPYFNEPLTAWRSILPFTENLALAYNEHAFLLSCKSMCYTLRRPPMHFEDFVVWHFRKHGHGILHACRAYMNGAQIGSEINRAHNASVQGGNRCPSSFKESLEKSYEKLMIQFRVDCVECAEFVDQIMMRPPNYSPCCNFTMILMVLLVFAIIYVLFW</sequence>
<dbReference type="PANTHER" id="PTHR46116">
    <property type="entry name" value="(E3-INDEPENDENT) E2 UBIQUITIN-CONJUGATING ENZYME"/>
    <property type="match status" value="1"/>
</dbReference>
<dbReference type="InterPro" id="IPR016135">
    <property type="entry name" value="UBQ-conjugating_enzyme/RWD"/>
</dbReference>
<evidence type="ECO:0000256" key="1">
    <source>
        <dbReference type="ARBA" id="ARBA00012486"/>
    </source>
</evidence>
<keyword evidence="6" id="KW-0472">Membrane</keyword>
<feature type="transmembrane region" description="Helical" evidence="6">
    <location>
        <begin position="329"/>
        <end position="346"/>
    </location>
</feature>
<keyword evidence="4" id="KW-0833">Ubl conjugation pathway</keyword>
<keyword evidence="6" id="KW-0812">Transmembrane</keyword>
<dbReference type="SMART" id="SM00212">
    <property type="entry name" value="UBCc"/>
    <property type="match status" value="1"/>
</dbReference>
<accession>A0AAQ3PZ16</accession>
<evidence type="ECO:0000259" key="7">
    <source>
        <dbReference type="PROSITE" id="PS50127"/>
    </source>
</evidence>
<dbReference type="PANTHER" id="PTHR46116:SF41">
    <property type="entry name" value="UBIQUITIN-CONJUGATING ENZYME E2 25-RELATED"/>
    <property type="match status" value="1"/>
</dbReference>
<name>A0AAQ3PZ16_9LILI</name>
<dbReference type="InterPro" id="IPR000608">
    <property type="entry name" value="UBC"/>
</dbReference>
<organism evidence="8 9">
    <name type="scientific">Canna indica</name>
    <name type="common">Indian-shot</name>
    <dbReference type="NCBI Taxonomy" id="4628"/>
    <lineage>
        <taxon>Eukaryota</taxon>
        <taxon>Viridiplantae</taxon>
        <taxon>Streptophyta</taxon>
        <taxon>Embryophyta</taxon>
        <taxon>Tracheophyta</taxon>
        <taxon>Spermatophyta</taxon>
        <taxon>Magnoliopsida</taxon>
        <taxon>Liliopsida</taxon>
        <taxon>Zingiberales</taxon>
        <taxon>Cannaceae</taxon>
        <taxon>Canna</taxon>
    </lineage>
</organism>
<keyword evidence="5" id="KW-0067">ATP-binding</keyword>
<dbReference type="Gene3D" id="3.10.110.10">
    <property type="entry name" value="Ubiquitin Conjugating Enzyme"/>
    <property type="match status" value="1"/>
</dbReference>
<evidence type="ECO:0000256" key="6">
    <source>
        <dbReference type="SAM" id="Phobius"/>
    </source>
</evidence>
<dbReference type="AlphaFoldDB" id="A0AAQ3PZ16"/>
<dbReference type="Pfam" id="PF00179">
    <property type="entry name" value="UQ_con"/>
    <property type="match status" value="1"/>
</dbReference>
<dbReference type="SUPFAM" id="SSF54495">
    <property type="entry name" value="UBC-like"/>
    <property type="match status" value="1"/>
</dbReference>
<dbReference type="EMBL" id="CP136890">
    <property type="protein sequence ID" value="WOK91480.1"/>
    <property type="molecule type" value="Genomic_DNA"/>
</dbReference>
<keyword evidence="2" id="KW-0808">Transferase</keyword>
<dbReference type="GO" id="GO:0005524">
    <property type="term" value="F:ATP binding"/>
    <property type="evidence" value="ECO:0007669"/>
    <property type="project" value="UniProtKB-KW"/>
</dbReference>
<gene>
    <name evidence="8" type="ORF">Cni_G00171</name>
</gene>
<keyword evidence="9" id="KW-1185">Reference proteome</keyword>
<dbReference type="GO" id="GO:0061631">
    <property type="term" value="F:ubiquitin conjugating enzyme activity"/>
    <property type="evidence" value="ECO:0007669"/>
    <property type="project" value="UniProtKB-EC"/>
</dbReference>
<evidence type="ECO:0000256" key="2">
    <source>
        <dbReference type="ARBA" id="ARBA00022679"/>
    </source>
</evidence>
<proteinExistence type="predicted"/>
<evidence type="ECO:0000256" key="4">
    <source>
        <dbReference type="ARBA" id="ARBA00022786"/>
    </source>
</evidence>
<reference evidence="8 9" key="1">
    <citation type="submission" date="2023-10" db="EMBL/GenBank/DDBJ databases">
        <title>Chromosome-scale genome assembly provides insights into flower coloration mechanisms of Canna indica.</title>
        <authorList>
            <person name="Li C."/>
        </authorList>
    </citation>
    <scope>NUCLEOTIDE SEQUENCE [LARGE SCALE GENOMIC DNA]</scope>
    <source>
        <tissue evidence="8">Flower</tissue>
    </source>
</reference>
<dbReference type="PROSITE" id="PS50127">
    <property type="entry name" value="UBC_2"/>
    <property type="match status" value="1"/>
</dbReference>
<dbReference type="EC" id="2.3.2.23" evidence="1"/>
<evidence type="ECO:0000256" key="3">
    <source>
        <dbReference type="ARBA" id="ARBA00022741"/>
    </source>
</evidence>
<keyword evidence="6" id="KW-1133">Transmembrane helix</keyword>
<dbReference type="FunFam" id="3.10.110.10:FF:000028">
    <property type="entry name" value="Probable ubiquitin-conjugating enzyme E2 23"/>
    <property type="match status" value="1"/>
</dbReference>
<dbReference type="Proteomes" id="UP001327560">
    <property type="component" value="Chromosome 1"/>
</dbReference>
<feature type="domain" description="UBC core" evidence="7">
    <location>
        <begin position="67"/>
        <end position="227"/>
    </location>
</feature>
<dbReference type="CDD" id="cd23837">
    <property type="entry name" value="UBCc_UBE2O"/>
    <property type="match status" value="1"/>
</dbReference>
<evidence type="ECO:0000313" key="8">
    <source>
        <dbReference type="EMBL" id="WOK91480.1"/>
    </source>
</evidence>
<protein>
    <recommendedName>
        <fullName evidence="1">E2 ubiquitin-conjugating enzyme</fullName>
        <ecNumber evidence="1">2.3.2.23</ecNumber>
    </recommendedName>
</protein>
<evidence type="ECO:0000256" key="5">
    <source>
        <dbReference type="ARBA" id="ARBA00022840"/>
    </source>
</evidence>
<evidence type="ECO:0000313" key="9">
    <source>
        <dbReference type="Proteomes" id="UP001327560"/>
    </source>
</evidence>